<dbReference type="GO" id="GO:0016743">
    <property type="term" value="F:carboxyl- or carbamoyltransferase activity"/>
    <property type="evidence" value="ECO:0007669"/>
    <property type="project" value="InterPro"/>
</dbReference>
<gene>
    <name evidence="4" type="ORF">ANCDUO_21869</name>
</gene>
<keyword evidence="1 4" id="KW-0808">Transferase</keyword>
<dbReference type="SUPFAM" id="SSF53671">
    <property type="entry name" value="Aspartate/ornithine carbamoyltransferase"/>
    <property type="match status" value="1"/>
</dbReference>
<dbReference type="PANTHER" id="PTHR45753">
    <property type="entry name" value="ORNITHINE CARBAMOYLTRANSFERASE, MITOCHONDRIAL"/>
    <property type="match status" value="1"/>
</dbReference>
<dbReference type="GO" id="GO:0006520">
    <property type="term" value="P:amino acid metabolic process"/>
    <property type="evidence" value="ECO:0007669"/>
    <property type="project" value="InterPro"/>
</dbReference>
<dbReference type="Pfam" id="PF02729">
    <property type="entry name" value="OTCace_N"/>
    <property type="match status" value="1"/>
</dbReference>
<dbReference type="AlphaFoldDB" id="A0A0C2FHL1"/>
<evidence type="ECO:0000256" key="1">
    <source>
        <dbReference type="ARBA" id="ARBA00022679"/>
    </source>
</evidence>
<dbReference type="InterPro" id="IPR006132">
    <property type="entry name" value="Asp/Orn_carbamoyltranf_P-bd"/>
</dbReference>
<dbReference type="Gene3D" id="3.40.50.1370">
    <property type="entry name" value="Aspartate/ornithine carbamoyltransferase"/>
    <property type="match status" value="1"/>
</dbReference>
<evidence type="ECO:0000313" key="5">
    <source>
        <dbReference type="Proteomes" id="UP000054047"/>
    </source>
</evidence>
<organism evidence="4 5">
    <name type="scientific">Ancylostoma duodenale</name>
    <dbReference type="NCBI Taxonomy" id="51022"/>
    <lineage>
        <taxon>Eukaryota</taxon>
        <taxon>Metazoa</taxon>
        <taxon>Ecdysozoa</taxon>
        <taxon>Nematoda</taxon>
        <taxon>Chromadorea</taxon>
        <taxon>Rhabditida</taxon>
        <taxon>Rhabditina</taxon>
        <taxon>Rhabditomorpha</taxon>
        <taxon>Strongyloidea</taxon>
        <taxon>Ancylostomatidae</taxon>
        <taxon>Ancylostomatinae</taxon>
        <taxon>Ancylostoma</taxon>
    </lineage>
</organism>
<dbReference type="OrthoDB" id="5828124at2759"/>
<sequence>MTPREVTLAGSHLLSVHELGKTTINRIFDVADRFRCDVERRHLLTHVLEGYVMASMFYEVSTRTASSFSAAMQRLGGAVVHMDSQSSSVQKGETLEGEATTVTPYDGL</sequence>
<feature type="region of interest" description="Disordered" evidence="2">
    <location>
        <begin position="86"/>
        <end position="108"/>
    </location>
</feature>
<evidence type="ECO:0000256" key="2">
    <source>
        <dbReference type="SAM" id="MobiDB-lite"/>
    </source>
</evidence>
<dbReference type="Proteomes" id="UP000054047">
    <property type="component" value="Unassembled WGS sequence"/>
</dbReference>
<accession>A0A0C2FHL1</accession>
<proteinExistence type="predicted"/>
<protein>
    <submittedName>
        <fullName evidence="4">Aspartate/ornithine carbamoyltransferase, carbamoyl-P binding domain protein</fullName>
    </submittedName>
</protein>
<keyword evidence="5" id="KW-1185">Reference proteome</keyword>
<dbReference type="EMBL" id="KN762980">
    <property type="protein sequence ID" value="KIH48065.1"/>
    <property type="molecule type" value="Genomic_DNA"/>
</dbReference>
<dbReference type="GO" id="GO:0016597">
    <property type="term" value="F:amino acid binding"/>
    <property type="evidence" value="ECO:0007669"/>
    <property type="project" value="InterPro"/>
</dbReference>
<evidence type="ECO:0000259" key="3">
    <source>
        <dbReference type="Pfam" id="PF02729"/>
    </source>
</evidence>
<dbReference type="PANTHER" id="PTHR45753:SF6">
    <property type="entry name" value="ASPARTATE CARBAMOYLTRANSFERASE"/>
    <property type="match status" value="1"/>
</dbReference>
<dbReference type="PROSITE" id="PS00097">
    <property type="entry name" value="CARBAMOYLTRANSFERASE"/>
    <property type="match status" value="1"/>
</dbReference>
<dbReference type="PRINTS" id="PR00101">
    <property type="entry name" value="ATCASE"/>
</dbReference>
<name>A0A0C2FHL1_9BILA</name>
<dbReference type="InterPro" id="IPR006130">
    <property type="entry name" value="Asp/Orn_carbamoylTrfase"/>
</dbReference>
<reference evidence="4 5" key="1">
    <citation type="submission" date="2013-12" db="EMBL/GenBank/DDBJ databases">
        <title>Draft genome of the parsitic nematode Ancylostoma duodenale.</title>
        <authorList>
            <person name="Mitreva M."/>
        </authorList>
    </citation>
    <scope>NUCLEOTIDE SEQUENCE [LARGE SCALE GENOMIC DNA]</scope>
    <source>
        <strain evidence="4 5">Zhejiang</strain>
    </source>
</reference>
<dbReference type="InterPro" id="IPR036901">
    <property type="entry name" value="Asp/Orn_carbamoylTrfase_sf"/>
</dbReference>
<evidence type="ECO:0000313" key="4">
    <source>
        <dbReference type="EMBL" id="KIH48065.1"/>
    </source>
</evidence>
<feature type="domain" description="Aspartate/ornithine carbamoyltransferase carbamoyl-P binding" evidence="3">
    <location>
        <begin position="12"/>
        <end position="103"/>
    </location>
</feature>